<organism evidence="2 3">
    <name type="scientific">Noviherbaspirillum aridicola</name>
    <dbReference type="NCBI Taxonomy" id="2849687"/>
    <lineage>
        <taxon>Bacteria</taxon>
        <taxon>Pseudomonadati</taxon>
        <taxon>Pseudomonadota</taxon>
        <taxon>Betaproteobacteria</taxon>
        <taxon>Burkholderiales</taxon>
        <taxon>Oxalobacteraceae</taxon>
        <taxon>Noviherbaspirillum</taxon>
    </lineage>
</organism>
<proteinExistence type="predicted"/>
<reference evidence="2 3" key="1">
    <citation type="journal article" date="2022" name="Int. J. Syst. Evol. Microbiol.">
        <title>Noviherbaspirillum aridicola sp. nov., isolated from an arid soil in Pakistan.</title>
        <authorList>
            <person name="Khan I.U."/>
            <person name="Saqib M."/>
            <person name="Amin A."/>
            <person name="Hussain F."/>
            <person name="Li L."/>
            <person name="Liu Y.H."/>
            <person name="Fang B.Z."/>
            <person name="Ahmed I."/>
            <person name="Li W.J."/>
        </authorList>
    </citation>
    <scope>NUCLEOTIDE SEQUENCE [LARGE SCALE GENOMIC DNA]</scope>
    <source>
        <strain evidence="2 3">NCCP-691</strain>
    </source>
</reference>
<evidence type="ECO:0000259" key="1">
    <source>
        <dbReference type="Pfam" id="PF13340"/>
    </source>
</evidence>
<keyword evidence="3" id="KW-1185">Reference proteome</keyword>
<dbReference type="Pfam" id="PF13340">
    <property type="entry name" value="DUF4096"/>
    <property type="match status" value="1"/>
</dbReference>
<dbReference type="EMBL" id="BPMK01000022">
    <property type="protein sequence ID" value="GIZ53919.1"/>
    <property type="molecule type" value="Genomic_DNA"/>
</dbReference>
<evidence type="ECO:0000313" key="2">
    <source>
        <dbReference type="EMBL" id="GIZ53919.1"/>
    </source>
</evidence>
<evidence type="ECO:0000313" key="3">
    <source>
        <dbReference type="Proteomes" id="UP000887222"/>
    </source>
</evidence>
<dbReference type="RefSeq" id="WP_220810331.1">
    <property type="nucleotide sequence ID" value="NZ_BPMK01000022.1"/>
</dbReference>
<dbReference type="InterPro" id="IPR025161">
    <property type="entry name" value="IS402-like_dom"/>
</dbReference>
<dbReference type="Proteomes" id="UP000887222">
    <property type="component" value="Unassembled WGS sequence"/>
</dbReference>
<sequence length="343" mass="38602">MRWIQGLKRDGNSLVVEAVDKGGTPVTHAVHILSELPDIGGTKKKIKFDTVLQDWKQVGADGYMRAMGIAAACEQRHVVFELVNDGFTYLLPAQVVLKAFFRPLKQISSHLFRPQGLEQVCVPNFVASNVNFLMTGLSHRTQACKSLQRPLSWFWCFPSARRMWNSVYDYARRGILGCDLALGSARIVVTGVKKGGAFLVTEMTVLQVISDETPYAFALGHPQNIVFHEGVAFRGRTLSDFVARKDSAISAVNGDWSLSDNEWRHIYPLFEQQEKRGRKHRRHELRALLDGILGKLGSGIPWMKYSFTAGTWSNACKLYGECRKDGRWDQIESILRRSRDSAG</sequence>
<comment type="caution">
    <text evidence="2">The sequence shown here is derived from an EMBL/GenBank/DDBJ whole genome shotgun (WGS) entry which is preliminary data.</text>
</comment>
<name>A0ABQ4QA40_9BURK</name>
<accession>A0ABQ4QA40</accession>
<protein>
    <recommendedName>
        <fullName evidence="1">Insertion element IS402-like domain-containing protein</fullName>
    </recommendedName>
</protein>
<feature type="domain" description="Insertion element IS402-like" evidence="1">
    <location>
        <begin position="258"/>
        <end position="331"/>
    </location>
</feature>
<gene>
    <name evidence="2" type="ORF">NCCP691_39330</name>
</gene>